<evidence type="ECO:0000256" key="1">
    <source>
        <dbReference type="SAM" id="SignalP"/>
    </source>
</evidence>
<dbReference type="SUPFAM" id="SSF160704">
    <property type="entry name" value="YehR-like"/>
    <property type="match status" value="1"/>
</dbReference>
<dbReference type="PROSITE" id="PS51257">
    <property type="entry name" value="PROKAR_LIPOPROTEIN"/>
    <property type="match status" value="1"/>
</dbReference>
<dbReference type="Pfam" id="PF06998">
    <property type="entry name" value="DUF1307"/>
    <property type="match status" value="1"/>
</dbReference>
<dbReference type="EMBL" id="CP076838">
    <property type="protein sequence ID" value="QWW80904.1"/>
    <property type="molecule type" value="Genomic_DNA"/>
</dbReference>
<keyword evidence="3" id="KW-1185">Reference proteome</keyword>
<evidence type="ECO:0000313" key="3">
    <source>
        <dbReference type="Proteomes" id="UP000683497"/>
    </source>
</evidence>
<gene>
    <name evidence="2" type="ORF">KQ929_06640</name>
</gene>
<dbReference type="InterPro" id="IPR036699">
    <property type="entry name" value="YehR-like_sf"/>
</dbReference>
<keyword evidence="1" id="KW-0732">Signal</keyword>
<accession>A0ABX8JYZ5</accession>
<proteinExistence type="predicted"/>
<name>A0ABX8JYZ5_9ENTR</name>
<feature type="signal peptide" evidence="1">
    <location>
        <begin position="1"/>
        <end position="21"/>
    </location>
</feature>
<dbReference type="Proteomes" id="UP000683497">
    <property type="component" value="Chromosome"/>
</dbReference>
<organism evidence="2 3">
    <name type="scientific">Leclercia pneumoniae</name>
    <dbReference type="NCBI Taxonomy" id="2815358"/>
    <lineage>
        <taxon>Bacteria</taxon>
        <taxon>Pseudomonadati</taxon>
        <taxon>Pseudomonadota</taxon>
        <taxon>Gammaproteobacteria</taxon>
        <taxon>Enterobacterales</taxon>
        <taxon>Enterobacteriaceae</taxon>
        <taxon>Leclercia</taxon>
    </lineage>
</organism>
<dbReference type="RefSeq" id="WP_207292085.1">
    <property type="nucleotide sequence ID" value="NZ_CP071383.1"/>
</dbReference>
<dbReference type="Gene3D" id="3.30.1830.10">
    <property type="entry name" value="YehR-like"/>
    <property type="match status" value="1"/>
</dbReference>
<evidence type="ECO:0000313" key="2">
    <source>
        <dbReference type="EMBL" id="QWW80904.1"/>
    </source>
</evidence>
<dbReference type="InterPro" id="IPR009736">
    <property type="entry name" value="DUF1307"/>
</dbReference>
<sequence>MTVNRLTTALAVVLLAATAVGCDSTSENSRTFTNGAKESEITFTYYYEGDTITRQDTQSKITYRSMGAADEAQARQSIETMVAHYAGVKGAKYSAEYQPDAVLLRVSVNFSEVSDRDLCRLQGKEADCEKPSLSMAESAEHRLAQGFVEVK</sequence>
<protein>
    <submittedName>
        <fullName evidence="2">DUF1307 domain-containing protein</fullName>
    </submittedName>
</protein>
<feature type="chain" id="PRO_5045659486" evidence="1">
    <location>
        <begin position="22"/>
        <end position="151"/>
    </location>
</feature>
<reference evidence="2 3" key="1">
    <citation type="submission" date="2021-06" db="EMBL/GenBank/DDBJ databases">
        <title>Leclercia pneumoniae sp. nov.</title>
        <authorList>
            <person name="Hoenemann M."/>
            <person name="Viehweger A."/>
            <person name="Dietze N."/>
        </authorList>
    </citation>
    <scope>NUCLEOTIDE SEQUENCE [LARGE SCALE GENOMIC DNA]</scope>
    <source>
        <strain evidence="3">49125</strain>
    </source>
</reference>